<proteinExistence type="predicted"/>
<comment type="caution">
    <text evidence="1">The sequence shown here is derived from an EMBL/GenBank/DDBJ whole genome shotgun (WGS) entry which is preliminary data.</text>
</comment>
<dbReference type="Proteomes" id="UP000824120">
    <property type="component" value="Chromosome 7"/>
</dbReference>
<reference evidence="1 2" key="1">
    <citation type="submission" date="2020-09" db="EMBL/GenBank/DDBJ databases">
        <title>De no assembly of potato wild relative species, Solanum commersonii.</title>
        <authorList>
            <person name="Cho K."/>
        </authorList>
    </citation>
    <scope>NUCLEOTIDE SEQUENCE [LARGE SCALE GENOMIC DNA]</scope>
    <source>
        <strain evidence="1">LZ3.2</strain>
        <tissue evidence="1">Leaf</tissue>
    </source>
</reference>
<evidence type="ECO:0000313" key="2">
    <source>
        <dbReference type="Proteomes" id="UP000824120"/>
    </source>
</evidence>
<gene>
    <name evidence="1" type="ORF">H5410_036912</name>
</gene>
<keyword evidence="2" id="KW-1185">Reference proteome</keyword>
<name>A0A9J5Y7Z4_SOLCO</name>
<protein>
    <submittedName>
        <fullName evidence="1">Uncharacterized protein</fullName>
    </submittedName>
</protein>
<sequence>MCRGGTIWHGHEVVRQEDNDNPLKGFYQNLEYEGVPKYCKLLGHSILQCRALEREKELKNKENAIRKNATVSTDNATKMAKGINGVDFNDTLANNIDNTIASTSKV</sequence>
<dbReference type="EMBL" id="JACXVP010000007">
    <property type="protein sequence ID" value="KAG5595680.1"/>
    <property type="molecule type" value="Genomic_DNA"/>
</dbReference>
<evidence type="ECO:0000313" key="1">
    <source>
        <dbReference type="EMBL" id="KAG5595680.1"/>
    </source>
</evidence>
<dbReference type="AlphaFoldDB" id="A0A9J5Y7Z4"/>
<organism evidence="1 2">
    <name type="scientific">Solanum commersonii</name>
    <name type="common">Commerson's wild potato</name>
    <name type="synonym">Commerson's nightshade</name>
    <dbReference type="NCBI Taxonomy" id="4109"/>
    <lineage>
        <taxon>Eukaryota</taxon>
        <taxon>Viridiplantae</taxon>
        <taxon>Streptophyta</taxon>
        <taxon>Embryophyta</taxon>
        <taxon>Tracheophyta</taxon>
        <taxon>Spermatophyta</taxon>
        <taxon>Magnoliopsida</taxon>
        <taxon>eudicotyledons</taxon>
        <taxon>Gunneridae</taxon>
        <taxon>Pentapetalae</taxon>
        <taxon>asterids</taxon>
        <taxon>lamiids</taxon>
        <taxon>Solanales</taxon>
        <taxon>Solanaceae</taxon>
        <taxon>Solanoideae</taxon>
        <taxon>Solaneae</taxon>
        <taxon>Solanum</taxon>
    </lineage>
</organism>
<dbReference type="OrthoDB" id="1305792at2759"/>
<accession>A0A9J5Y7Z4</accession>